<evidence type="ECO:0000256" key="4">
    <source>
        <dbReference type="ARBA" id="ARBA00023172"/>
    </source>
</evidence>
<reference evidence="7 8" key="1">
    <citation type="submission" date="2017-10" db="EMBL/GenBank/DDBJ databases">
        <title>The draft genome sequence of Lewinella nigricans NBRC 102662.</title>
        <authorList>
            <person name="Wang K."/>
        </authorList>
    </citation>
    <scope>NUCLEOTIDE SEQUENCE [LARGE SCALE GENOMIC DNA]</scope>
    <source>
        <strain evidence="7 8">NBRC 102662</strain>
    </source>
</reference>
<name>A0A2D0MZX7_FLAN2</name>
<keyword evidence="8" id="KW-1185">Reference proteome</keyword>
<dbReference type="InterPro" id="IPR047653">
    <property type="entry name" value="Tn3-like_transpos"/>
</dbReference>
<evidence type="ECO:0008006" key="9">
    <source>
        <dbReference type="Google" id="ProtNLM"/>
    </source>
</evidence>
<dbReference type="InterPro" id="IPR002513">
    <property type="entry name" value="Tn3_Tnp_DDE_dom"/>
</dbReference>
<gene>
    <name evidence="7" type="ORF">CRP01_34870</name>
</gene>
<organism evidence="7 8">
    <name type="scientific">Flavilitoribacter nigricans (strain ATCC 23147 / DSM 23189 / NBRC 102662 / NCIMB 1420 / SS-2)</name>
    <name type="common">Lewinella nigricans</name>
    <dbReference type="NCBI Taxonomy" id="1122177"/>
    <lineage>
        <taxon>Bacteria</taxon>
        <taxon>Pseudomonadati</taxon>
        <taxon>Bacteroidota</taxon>
        <taxon>Saprospiria</taxon>
        <taxon>Saprospirales</taxon>
        <taxon>Lewinellaceae</taxon>
        <taxon>Flavilitoribacter</taxon>
    </lineage>
</organism>
<dbReference type="NCBIfam" id="NF033527">
    <property type="entry name" value="transpos_Tn3"/>
    <property type="match status" value="1"/>
</dbReference>
<keyword evidence="2" id="KW-0815">Transposition</keyword>
<evidence type="ECO:0000259" key="5">
    <source>
        <dbReference type="Pfam" id="PF01526"/>
    </source>
</evidence>
<evidence type="ECO:0000256" key="3">
    <source>
        <dbReference type="ARBA" id="ARBA00023125"/>
    </source>
</evidence>
<keyword evidence="3" id="KW-0238">DNA-binding</keyword>
<sequence length="1025" mass="120197">MPKMTILNEREIKKYDEPPYFQSQDRKQFLTLPTKLQEQLSSFHTTTNKVCFHLSFAYFKACGRFFTPARFRTREIEFVCRRLGIFAFAVERSDYNRETFGRHKRLILAYFNYQSFDSNTHSLMLKKSANAMIRSQFRPKLIFNFMVDLLRQKRIELPPYNTLQTIIVDAIGEYARSLMANLEQHLRLDHKAAMDFLLQKLTDSEASNHPYRITWLKYFNPKDSLKGIKANVEKLRSLQEIFRVIQPLIGALDLNPDAIRYYGELVKHYQIQQITRRSELYKYLYLLAFTAYQLYQLEDWLTDTLLLETRKIFNQAQHEHKQKQFEYQQLSKPTIRKVVSNYYGVLEREEKAIAILWSEDTLISDGVRIQLLRQLYPNQVQVSQEKQTIKRWHEQYETSEEDSYYSILESDSLTLQKQVAGIVKLLHFNGQTSDKNIIDAIQDFRIKDGAITKSVPTDFLPDKEKAIIFDDKGKFRISLFKVLLFTSTCQAIRDGSLNLKYSYRYKAFDEYLIKDTIWKQDWIQLLEQADLSHLNSIDDLLRSLKKKTEEAYHSTNQSILLGENKFMRFSDNGKFSVTTPKVEEADTEILDDLFPNAKIIPLSEVLATVNYATRYLDDFIHFQPKYQKKRPENALFFAGITAYGCNLGIPTMTKVATPMSETELENTVNWYFDLPNIDKANDAIIDFIAEMELPQLYKQYKDQLHTSSDGQKFNVKGNSIHSTYSYKYFGKGRGVTAYSYVDERFLQFYSTVINASEREATYVIDGLLHNEVVQSTIHSTDTHGYTEAVFALMNLLGFEFAPRIAKIYKQRLYSFTKRADYAKEGYKILPDGYINTELIAENWDNILRLITSIKLKECSASQIFKRLNSYSRQHPVYQALKEYGKIIKTLFILKYIDDVELRRSIRKQLNKIEHSNRFSAAICFANNGELIFLTRQEQLVAESCKRLIKNAIICWNYLYLTHCIQQANTERRKKEIVETVKSGSAMTWKHIYFHGLYDFSDEKLVDSFNLTASQNYRLDLDSFLG</sequence>
<evidence type="ECO:0000259" key="6">
    <source>
        <dbReference type="Pfam" id="PF13700"/>
    </source>
</evidence>
<dbReference type="GO" id="GO:0006313">
    <property type="term" value="P:DNA transposition"/>
    <property type="evidence" value="ECO:0007669"/>
    <property type="project" value="InterPro"/>
</dbReference>
<accession>A0A2D0MZX7</accession>
<evidence type="ECO:0000256" key="2">
    <source>
        <dbReference type="ARBA" id="ARBA00022578"/>
    </source>
</evidence>
<evidence type="ECO:0000313" key="7">
    <source>
        <dbReference type="EMBL" id="PHN01824.1"/>
    </source>
</evidence>
<dbReference type="EMBL" id="PDUD01000048">
    <property type="protein sequence ID" value="PHN01824.1"/>
    <property type="molecule type" value="Genomic_DNA"/>
</dbReference>
<dbReference type="Pfam" id="PF01526">
    <property type="entry name" value="DDE_Tnp_Tn3"/>
    <property type="match status" value="1"/>
</dbReference>
<dbReference type="InterPro" id="IPR025296">
    <property type="entry name" value="DUF4158"/>
</dbReference>
<evidence type="ECO:0000256" key="1">
    <source>
        <dbReference type="ARBA" id="ARBA00009402"/>
    </source>
</evidence>
<comment type="similarity">
    <text evidence="1">Belongs to the transposase 7 family.</text>
</comment>
<feature type="domain" description="DUF4158" evidence="6">
    <location>
        <begin position="6"/>
        <end position="169"/>
    </location>
</feature>
<dbReference type="Proteomes" id="UP000223913">
    <property type="component" value="Unassembled WGS sequence"/>
</dbReference>
<comment type="caution">
    <text evidence="7">The sequence shown here is derived from an EMBL/GenBank/DDBJ whole genome shotgun (WGS) entry which is preliminary data.</text>
</comment>
<dbReference type="Pfam" id="PF13700">
    <property type="entry name" value="DUF4158"/>
    <property type="match status" value="1"/>
</dbReference>
<dbReference type="GO" id="GO:0003677">
    <property type="term" value="F:DNA binding"/>
    <property type="evidence" value="ECO:0007669"/>
    <property type="project" value="UniProtKB-KW"/>
</dbReference>
<dbReference type="AlphaFoldDB" id="A0A2D0MZX7"/>
<feature type="domain" description="Tn3 transposase DDE" evidence="5">
    <location>
        <begin position="604"/>
        <end position="997"/>
    </location>
</feature>
<dbReference type="RefSeq" id="WP_099154714.1">
    <property type="nucleotide sequence ID" value="NZ_PDUD01000048.1"/>
</dbReference>
<dbReference type="GO" id="GO:0004803">
    <property type="term" value="F:transposase activity"/>
    <property type="evidence" value="ECO:0007669"/>
    <property type="project" value="InterPro"/>
</dbReference>
<dbReference type="OrthoDB" id="922297at2"/>
<proteinExistence type="inferred from homology"/>
<keyword evidence="4" id="KW-0233">DNA recombination</keyword>
<evidence type="ECO:0000313" key="8">
    <source>
        <dbReference type="Proteomes" id="UP000223913"/>
    </source>
</evidence>
<protein>
    <recommendedName>
        <fullName evidence="9">Tn3 family transposase</fullName>
    </recommendedName>
</protein>